<name>A0A226EPU5_FOLCA</name>
<evidence type="ECO:0000256" key="1">
    <source>
        <dbReference type="SAM" id="MobiDB-lite"/>
    </source>
</evidence>
<feature type="compositionally biased region" description="Low complexity" evidence="1">
    <location>
        <begin position="179"/>
        <end position="188"/>
    </location>
</feature>
<evidence type="ECO:0000256" key="2">
    <source>
        <dbReference type="SAM" id="SignalP"/>
    </source>
</evidence>
<accession>A0A226EPU5</accession>
<feature type="region of interest" description="Disordered" evidence="1">
    <location>
        <begin position="261"/>
        <end position="283"/>
    </location>
</feature>
<evidence type="ECO:0000313" key="4">
    <source>
        <dbReference type="Proteomes" id="UP000198287"/>
    </source>
</evidence>
<dbReference type="AlphaFoldDB" id="A0A226EPU5"/>
<feature type="compositionally biased region" description="Polar residues" evidence="1">
    <location>
        <begin position="118"/>
        <end position="129"/>
    </location>
</feature>
<proteinExistence type="predicted"/>
<protein>
    <submittedName>
        <fullName evidence="3">Uncharacterized protein</fullName>
    </submittedName>
</protein>
<comment type="caution">
    <text evidence="3">The sequence shown here is derived from an EMBL/GenBank/DDBJ whole genome shotgun (WGS) entry which is preliminary data.</text>
</comment>
<organism evidence="3 4">
    <name type="scientific">Folsomia candida</name>
    <name type="common">Springtail</name>
    <dbReference type="NCBI Taxonomy" id="158441"/>
    <lineage>
        <taxon>Eukaryota</taxon>
        <taxon>Metazoa</taxon>
        <taxon>Ecdysozoa</taxon>
        <taxon>Arthropoda</taxon>
        <taxon>Hexapoda</taxon>
        <taxon>Collembola</taxon>
        <taxon>Entomobryomorpha</taxon>
        <taxon>Isotomoidea</taxon>
        <taxon>Isotomidae</taxon>
        <taxon>Proisotominae</taxon>
        <taxon>Folsomia</taxon>
    </lineage>
</organism>
<dbReference type="Proteomes" id="UP000198287">
    <property type="component" value="Unassembled WGS sequence"/>
</dbReference>
<reference evidence="3 4" key="1">
    <citation type="submission" date="2015-12" db="EMBL/GenBank/DDBJ databases">
        <title>The genome of Folsomia candida.</title>
        <authorList>
            <person name="Faddeeva A."/>
            <person name="Derks M.F."/>
            <person name="Anvar Y."/>
            <person name="Smit S."/>
            <person name="Van Straalen N."/>
            <person name="Roelofs D."/>
        </authorList>
    </citation>
    <scope>NUCLEOTIDE SEQUENCE [LARGE SCALE GENOMIC DNA]</scope>
    <source>
        <strain evidence="3 4">VU population</strain>
        <tissue evidence="3">Whole body</tissue>
    </source>
</reference>
<evidence type="ECO:0000313" key="3">
    <source>
        <dbReference type="EMBL" id="OXA58606.1"/>
    </source>
</evidence>
<feature type="region of interest" description="Disordered" evidence="1">
    <location>
        <begin position="36"/>
        <end position="66"/>
    </location>
</feature>
<feature type="region of interest" description="Disordered" evidence="1">
    <location>
        <begin position="102"/>
        <end position="139"/>
    </location>
</feature>
<feature type="signal peptide" evidence="2">
    <location>
        <begin position="1"/>
        <end position="22"/>
    </location>
</feature>
<feature type="chain" id="PRO_5012714216" evidence="2">
    <location>
        <begin position="23"/>
        <end position="283"/>
    </location>
</feature>
<dbReference type="EMBL" id="LNIX01000003">
    <property type="protein sequence ID" value="OXA58606.1"/>
    <property type="molecule type" value="Genomic_DNA"/>
</dbReference>
<keyword evidence="4" id="KW-1185">Reference proteome</keyword>
<sequence length="283" mass="31527">MSWIWQCFCILVGAWIFFITDAVPYRNDFWTPSETYSAEDVNSESSENTGVRNEVRKKQEKEEDRDEYNNYVDFTGNISTYEKYLGPLGDNQDYSEAGPVESDLIYNDYPDGHRLSPKQVNNDENNDLSYQPHEDGDGERMQGRGFFGDLYTSVKNAAASALAFITGNSSPSDPDDANSSDYNSSTTSGPLFLTGSQLMKMRKDKRPIWERLKDGPVSGLTVNGQTFTFTRAQDYVPPIQPSYLGGTFGVVNGSGLTRIDETTPASEYVLPPPPVSDEEADLS</sequence>
<feature type="region of interest" description="Disordered" evidence="1">
    <location>
        <begin position="167"/>
        <end position="191"/>
    </location>
</feature>
<gene>
    <name evidence="3" type="ORF">Fcan01_06730</name>
</gene>
<keyword evidence="2" id="KW-0732">Signal</keyword>
<feature type="compositionally biased region" description="Basic and acidic residues" evidence="1">
    <location>
        <begin position="53"/>
        <end position="62"/>
    </location>
</feature>